<dbReference type="Proteomes" id="UP000194933">
    <property type="component" value="Unassembled WGS sequence"/>
</dbReference>
<reference evidence="1 2" key="1">
    <citation type="submission" date="2017-05" db="EMBL/GenBank/DDBJ databases">
        <title>The Genome Sequence of Enterococcus sp. 10A9_DIV0425.</title>
        <authorList>
            <consortium name="The Broad Institute Genomics Platform"/>
            <consortium name="The Broad Institute Genomic Center for Infectious Diseases"/>
            <person name="Earl A."/>
            <person name="Manson A."/>
            <person name="Schwartman J."/>
            <person name="Gilmore M."/>
            <person name="Abouelleil A."/>
            <person name="Cao P."/>
            <person name="Chapman S."/>
            <person name="Cusick C."/>
            <person name="Shea T."/>
            <person name="Young S."/>
            <person name="Neafsey D."/>
            <person name="Nusbaum C."/>
            <person name="Birren B."/>
        </authorList>
    </citation>
    <scope>NUCLEOTIDE SEQUENCE [LARGE SCALE GENOMIC DNA]</scope>
    <source>
        <strain evidence="1 2">10A9_DIV0425</strain>
    </source>
</reference>
<organism evidence="1 2">
    <name type="scientific">Candidatus Enterococcus wittei</name>
    <dbReference type="NCBI Taxonomy" id="1987383"/>
    <lineage>
        <taxon>Bacteria</taxon>
        <taxon>Bacillati</taxon>
        <taxon>Bacillota</taxon>
        <taxon>Bacilli</taxon>
        <taxon>Lactobacillales</taxon>
        <taxon>Enterococcaceae</taxon>
        <taxon>Enterococcus</taxon>
    </lineage>
</organism>
<sequence>MGQQFQKVCINGHQISVVSTDPKAPEEFCQKCGKKVISTCQECHYPIEGYYKVEGIVDLRARTAELPYYCKKCANPYPWTQLIMESATELLALDDEISDTDKELIKTAIPDLLVDTPKTKLAEAKFKKGFSKASALVKDSLYNLLVDVLSESVKKTIFPN</sequence>
<evidence type="ECO:0008006" key="3">
    <source>
        <dbReference type="Google" id="ProtNLM"/>
    </source>
</evidence>
<gene>
    <name evidence="1" type="ORF">A5844_002097</name>
</gene>
<evidence type="ECO:0000313" key="1">
    <source>
        <dbReference type="EMBL" id="OTP10397.1"/>
    </source>
</evidence>
<protein>
    <recommendedName>
        <fullName evidence="3">DUF2321 domain-containing protein</fullName>
    </recommendedName>
</protein>
<proteinExistence type="predicted"/>
<evidence type="ECO:0000313" key="2">
    <source>
        <dbReference type="Proteomes" id="UP000194933"/>
    </source>
</evidence>
<name>A0A242JYK3_9ENTE</name>
<dbReference type="EMBL" id="NGMO01000003">
    <property type="protein sequence ID" value="OTP10397.1"/>
    <property type="molecule type" value="Genomic_DNA"/>
</dbReference>
<accession>A0A242JYK3</accession>
<keyword evidence="2" id="KW-1185">Reference proteome</keyword>
<dbReference type="AlphaFoldDB" id="A0A242JYK3"/>
<dbReference type="STRING" id="1987383.A5844_002097"/>
<comment type="caution">
    <text evidence="1">The sequence shown here is derived from an EMBL/GenBank/DDBJ whole genome shotgun (WGS) entry which is preliminary data.</text>
</comment>
<dbReference type="RefSeq" id="WP_086285143.1">
    <property type="nucleotide sequence ID" value="NZ_NGMO01000003.1"/>
</dbReference>
<dbReference type="InterPro" id="IPR016891">
    <property type="entry name" value="DUF2321"/>
</dbReference>
<dbReference type="Pfam" id="PF10083">
    <property type="entry name" value="DUF2321"/>
    <property type="match status" value="1"/>
</dbReference>